<keyword evidence="2" id="KW-1185">Reference proteome</keyword>
<reference evidence="1" key="1">
    <citation type="submission" date="2023-01" db="EMBL/GenBank/DDBJ databases">
        <title>The chitinases involved in constricting ring structure development in the nematode-trapping fungus Drechslerella dactyloides.</title>
        <authorList>
            <person name="Wang R."/>
            <person name="Zhang L."/>
            <person name="Tang P."/>
            <person name="Li S."/>
            <person name="Liang L."/>
        </authorList>
    </citation>
    <scope>NUCLEOTIDE SEQUENCE</scope>
    <source>
        <strain evidence="1">YMF1.00031</strain>
    </source>
</reference>
<evidence type="ECO:0000313" key="1">
    <source>
        <dbReference type="EMBL" id="KAJ6263564.1"/>
    </source>
</evidence>
<dbReference type="EMBL" id="JAQGDS010000002">
    <property type="protein sequence ID" value="KAJ6263564.1"/>
    <property type="molecule type" value="Genomic_DNA"/>
</dbReference>
<dbReference type="AlphaFoldDB" id="A0AAD6J2Y3"/>
<organism evidence="1 2">
    <name type="scientific">Drechslerella dactyloides</name>
    <name type="common">Nematode-trapping fungus</name>
    <name type="synonym">Arthrobotrys dactyloides</name>
    <dbReference type="NCBI Taxonomy" id="74499"/>
    <lineage>
        <taxon>Eukaryota</taxon>
        <taxon>Fungi</taxon>
        <taxon>Dikarya</taxon>
        <taxon>Ascomycota</taxon>
        <taxon>Pezizomycotina</taxon>
        <taxon>Orbiliomycetes</taxon>
        <taxon>Orbiliales</taxon>
        <taxon>Orbiliaceae</taxon>
        <taxon>Drechslerella</taxon>
    </lineage>
</organism>
<name>A0AAD6J2Y3_DREDA</name>
<sequence length="113" mass="13047">MAALKPLMRNNYALINLQSDRHKKPTFKPIHELFHKTVEGHGLLKNTIRALSRLPRRSPLTPRSDFNPNRTTAMICASVPPPLPPLPPPTVEMYAIQIYHDITYRRDILDLRM</sequence>
<protein>
    <submittedName>
        <fullName evidence="1">Uncharacterized protein</fullName>
    </submittedName>
</protein>
<proteinExistence type="predicted"/>
<dbReference type="Proteomes" id="UP001221413">
    <property type="component" value="Unassembled WGS sequence"/>
</dbReference>
<evidence type="ECO:0000313" key="2">
    <source>
        <dbReference type="Proteomes" id="UP001221413"/>
    </source>
</evidence>
<accession>A0AAD6J2Y3</accession>
<comment type="caution">
    <text evidence="1">The sequence shown here is derived from an EMBL/GenBank/DDBJ whole genome shotgun (WGS) entry which is preliminary data.</text>
</comment>
<gene>
    <name evidence="1" type="ORF">Dda_2128</name>
</gene>